<sequence length="87" mass="10190">MGYILPVRQFEYETYHKRMMGNNQSPFQLEGPVSTRFKKVNHEQQHPLDISYEQKNNKKTANRNTSSENAQLIAEITGKGIFFNEKI</sequence>
<organism evidence="2 3">
    <name type="scientific">Salirhabdus euzebyi</name>
    <dbReference type="NCBI Taxonomy" id="394506"/>
    <lineage>
        <taxon>Bacteria</taxon>
        <taxon>Bacillati</taxon>
        <taxon>Bacillota</taxon>
        <taxon>Bacilli</taxon>
        <taxon>Bacillales</taxon>
        <taxon>Bacillaceae</taxon>
        <taxon>Salirhabdus</taxon>
    </lineage>
</organism>
<protein>
    <submittedName>
        <fullName evidence="2">Uncharacterized protein</fullName>
    </submittedName>
</protein>
<dbReference type="Proteomes" id="UP000581688">
    <property type="component" value="Unassembled WGS sequence"/>
</dbReference>
<evidence type="ECO:0000313" key="2">
    <source>
        <dbReference type="EMBL" id="MBB6453071.1"/>
    </source>
</evidence>
<comment type="caution">
    <text evidence="2">The sequence shown here is derived from an EMBL/GenBank/DDBJ whole genome shotgun (WGS) entry which is preliminary data.</text>
</comment>
<reference evidence="2 3" key="1">
    <citation type="submission" date="2020-08" db="EMBL/GenBank/DDBJ databases">
        <title>Genomic Encyclopedia of Type Strains, Phase IV (KMG-IV): sequencing the most valuable type-strain genomes for metagenomic binning, comparative biology and taxonomic classification.</title>
        <authorList>
            <person name="Goeker M."/>
        </authorList>
    </citation>
    <scope>NUCLEOTIDE SEQUENCE [LARGE SCALE GENOMIC DNA]</scope>
    <source>
        <strain evidence="2 3">DSM 19612</strain>
    </source>
</reference>
<dbReference type="EMBL" id="JACHGH010000004">
    <property type="protein sequence ID" value="MBB6453071.1"/>
    <property type="molecule type" value="Genomic_DNA"/>
</dbReference>
<keyword evidence="3" id="KW-1185">Reference proteome</keyword>
<evidence type="ECO:0000256" key="1">
    <source>
        <dbReference type="SAM" id="MobiDB-lite"/>
    </source>
</evidence>
<gene>
    <name evidence="2" type="ORF">HNQ94_001519</name>
</gene>
<dbReference type="AlphaFoldDB" id="A0A841Q3T4"/>
<evidence type="ECO:0000313" key="3">
    <source>
        <dbReference type="Proteomes" id="UP000581688"/>
    </source>
</evidence>
<feature type="region of interest" description="Disordered" evidence="1">
    <location>
        <begin position="42"/>
        <end position="67"/>
    </location>
</feature>
<dbReference type="RefSeq" id="WP_174495811.1">
    <property type="nucleotide sequence ID" value="NZ_CADDWK010000004.1"/>
</dbReference>
<name>A0A841Q3T4_9BACI</name>
<proteinExistence type="predicted"/>
<accession>A0A841Q3T4</accession>